<dbReference type="Gene3D" id="3.40.50.300">
    <property type="entry name" value="P-loop containing nucleotide triphosphate hydrolases"/>
    <property type="match status" value="1"/>
</dbReference>
<evidence type="ECO:0000313" key="1">
    <source>
        <dbReference type="EMBL" id="KVE26946.1"/>
    </source>
</evidence>
<dbReference type="OrthoDB" id="9811176at2"/>
<dbReference type="EMBL" id="LOWA01000032">
    <property type="protein sequence ID" value="KVE26946.1"/>
    <property type="molecule type" value="Genomic_DNA"/>
</dbReference>
<dbReference type="SUPFAM" id="SSF52540">
    <property type="entry name" value="P-loop containing nucleoside triphosphate hydrolases"/>
    <property type="match status" value="1"/>
</dbReference>
<dbReference type="InterPro" id="IPR017166">
    <property type="entry name" value="UCP037290"/>
</dbReference>
<sequence>MSVSSVSLESLHPSLWRGSQLARGGPRTLDTGFASLSAELPGGGWPVDGLVEMLVPHAGCGELRVLAPALAAAGSARRPLVLVAPPYVPHACALASLGIPLDALLWLPAERGGDALWAAEQALKTGCCGALLLWQQDVRVEALRRLHVAAARAGDTLCVVFRPPSAARQPSPAVLRVALHPAAGGVSVEIVKRRGPAHGAPLVLELPSPIVESRYARLARYPFASSAARRVRTAVA</sequence>
<dbReference type="Proteomes" id="UP000062788">
    <property type="component" value="Unassembled WGS sequence"/>
</dbReference>
<dbReference type="NCBIfam" id="NF033429">
    <property type="entry name" value="ImuA_translesion"/>
    <property type="match status" value="1"/>
</dbReference>
<protein>
    <submittedName>
        <fullName evidence="1">Recombinase RecA</fullName>
    </submittedName>
</protein>
<gene>
    <name evidence="1" type="ORF">WS67_15370</name>
</gene>
<dbReference type="RefSeq" id="WP_059517727.1">
    <property type="nucleotide sequence ID" value="NZ_LOWA01000032.1"/>
</dbReference>
<evidence type="ECO:0000313" key="2">
    <source>
        <dbReference type="Proteomes" id="UP000062788"/>
    </source>
</evidence>
<dbReference type="InterPro" id="IPR027417">
    <property type="entry name" value="P-loop_NTPase"/>
</dbReference>
<name>A0A118DNS4_9BURK</name>
<dbReference type="AlphaFoldDB" id="A0A118DNS4"/>
<organism evidence="1 2">
    <name type="scientific">Burkholderia singularis</name>
    <dbReference type="NCBI Taxonomy" id="1503053"/>
    <lineage>
        <taxon>Bacteria</taxon>
        <taxon>Pseudomonadati</taxon>
        <taxon>Pseudomonadota</taxon>
        <taxon>Betaproteobacteria</taxon>
        <taxon>Burkholderiales</taxon>
        <taxon>Burkholderiaceae</taxon>
        <taxon>Burkholderia</taxon>
        <taxon>pseudomallei group</taxon>
    </lineage>
</organism>
<accession>A0A118DNS4</accession>
<dbReference type="InterPro" id="IPR047610">
    <property type="entry name" value="ImuA_translesion"/>
</dbReference>
<comment type="caution">
    <text evidence="1">The sequence shown here is derived from an EMBL/GenBank/DDBJ whole genome shotgun (WGS) entry which is preliminary data.</text>
</comment>
<proteinExistence type="predicted"/>
<dbReference type="PIRSF" id="PIRSF037290">
    <property type="entry name" value="UCP037290"/>
    <property type="match status" value="1"/>
</dbReference>
<reference evidence="1 2" key="1">
    <citation type="submission" date="2015-11" db="EMBL/GenBank/DDBJ databases">
        <title>Expanding the genomic diversity of Burkholderia species for the development of highly accurate diagnostics.</title>
        <authorList>
            <person name="Sahl J."/>
            <person name="Keim P."/>
            <person name="Wagner D."/>
        </authorList>
    </citation>
    <scope>NUCLEOTIDE SEQUENCE [LARGE SCALE GENOMIC DNA]</scope>
    <source>
        <strain evidence="1 2">TSV85</strain>
    </source>
</reference>
<keyword evidence="2" id="KW-1185">Reference proteome</keyword>